<gene>
    <name evidence="2" type="ORF">F3Y22_tig00015524pilonHSYRG00008</name>
</gene>
<evidence type="ECO:0000256" key="1">
    <source>
        <dbReference type="SAM" id="MobiDB-lite"/>
    </source>
</evidence>
<dbReference type="AlphaFoldDB" id="A0A6A3BY55"/>
<dbReference type="PANTHER" id="PTHR45086">
    <property type="entry name" value="WD REPEAT-CONTAINING PROTEIN PCN"/>
    <property type="match status" value="1"/>
</dbReference>
<feature type="region of interest" description="Disordered" evidence="1">
    <location>
        <begin position="134"/>
        <end position="157"/>
    </location>
</feature>
<dbReference type="InterPro" id="IPR044622">
    <property type="entry name" value="PCN"/>
</dbReference>
<dbReference type="GO" id="GO:0010073">
    <property type="term" value="P:meristem maintenance"/>
    <property type="evidence" value="ECO:0007669"/>
    <property type="project" value="InterPro"/>
</dbReference>
<keyword evidence="3" id="KW-1185">Reference proteome</keyword>
<dbReference type="GO" id="GO:0035266">
    <property type="term" value="P:meristem growth"/>
    <property type="evidence" value="ECO:0007669"/>
    <property type="project" value="InterPro"/>
</dbReference>
<sequence>MKTPRLTNLEDRRVAIACDDGAVRIYTISDMDKLIYLKSFPRVSAEIPTPMDRGGGLPLPLLHLLSWMLKISLSESVVSIGGLGSGSELCIWSLLSLRYISDLLSQLNAHSVAICGERCGTVVSADSTGSVQFWNGDSGTTPTSNVTQSTEERTNMS</sequence>
<proteinExistence type="predicted"/>
<dbReference type="EMBL" id="VEPZ02000617">
    <property type="protein sequence ID" value="KAE8721544.1"/>
    <property type="molecule type" value="Genomic_DNA"/>
</dbReference>
<comment type="caution">
    <text evidence="2">The sequence shown here is derived from an EMBL/GenBank/DDBJ whole genome shotgun (WGS) entry which is preliminary data.</text>
</comment>
<protein>
    <submittedName>
        <fullName evidence="2">Uncharacterized protein</fullName>
    </submittedName>
</protein>
<dbReference type="Gene3D" id="2.130.10.10">
    <property type="entry name" value="YVTN repeat-like/Quinoprotein amine dehydrogenase"/>
    <property type="match status" value="1"/>
</dbReference>
<organism evidence="2 3">
    <name type="scientific">Hibiscus syriacus</name>
    <name type="common">Rose of Sharon</name>
    <dbReference type="NCBI Taxonomy" id="106335"/>
    <lineage>
        <taxon>Eukaryota</taxon>
        <taxon>Viridiplantae</taxon>
        <taxon>Streptophyta</taxon>
        <taxon>Embryophyta</taxon>
        <taxon>Tracheophyta</taxon>
        <taxon>Spermatophyta</taxon>
        <taxon>Magnoliopsida</taxon>
        <taxon>eudicotyledons</taxon>
        <taxon>Gunneridae</taxon>
        <taxon>Pentapetalae</taxon>
        <taxon>rosids</taxon>
        <taxon>malvids</taxon>
        <taxon>Malvales</taxon>
        <taxon>Malvaceae</taxon>
        <taxon>Malvoideae</taxon>
        <taxon>Hibiscus</taxon>
    </lineage>
</organism>
<name>A0A6A3BY55_HIBSY</name>
<dbReference type="PANTHER" id="PTHR45086:SF1">
    <property type="entry name" value="WD REPEAT-CONTAINING PROTEIN PCN"/>
    <property type="match status" value="1"/>
</dbReference>
<accession>A0A6A3BY55</accession>
<evidence type="ECO:0000313" key="3">
    <source>
        <dbReference type="Proteomes" id="UP000436088"/>
    </source>
</evidence>
<feature type="compositionally biased region" description="Polar residues" evidence="1">
    <location>
        <begin position="134"/>
        <end position="149"/>
    </location>
</feature>
<evidence type="ECO:0000313" key="2">
    <source>
        <dbReference type="EMBL" id="KAE8721544.1"/>
    </source>
</evidence>
<dbReference type="SUPFAM" id="SSF50978">
    <property type="entry name" value="WD40 repeat-like"/>
    <property type="match status" value="1"/>
</dbReference>
<reference evidence="2" key="1">
    <citation type="submission" date="2019-09" db="EMBL/GenBank/DDBJ databases">
        <title>Draft genome information of white flower Hibiscus syriacus.</title>
        <authorList>
            <person name="Kim Y.-M."/>
        </authorList>
    </citation>
    <scope>NUCLEOTIDE SEQUENCE [LARGE SCALE GENOMIC DNA]</scope>
    <source>
        <strain evidence="2">YM2019G1</strain>
    </source>
</reference>
<dbReference type="InterPro" id="IPR036322">
    <property type="entry name" value="WD40_repeat_dom_sf"/>
</dbReference>
<dbReference type="InterPro" id="IPR015943">
    <property type="entry name" value="WD40/YVTN_repeat-like_dom_sf"/>
</dbReference>
<dbReference type="Proteomes" id="UP000436088">
    <property type="component" value="Unassembled WGS sequence"/>
</dbReference>